<reference evidence="1 2" key="1">
    <citation type="journal article" date="2013" name="Curr. Biol.">
        <title>The Genome of the Foraminiferan Reticulomyxa filosa.</title>
        <authorList>
            <person name="Glockner G."/>
            <person name="Hulsmann N."/>
            <person name="Schleicher M."/>
            <person name="Noegel A.A."/>
            <person name="Eichinger L."/>
            <person name="Gallinger C."/>
            <person name="Pawlowski J."/>
            <person name="Sierra R."/>
            <person name="Euteneuer U."/>
            <person name="Pillet L."/>
            <person name="Moustafa A."/>
            <person name="Platzer M."/>
            <person name="Groth M."/>
            <person name="Szafranski K."/>
            <person name="Schliwa M."/>
        </authorList>
    </citation>
    <scope>NUCLEOTIDE SEQUENCE [LARGE SCALE GENOMIC DNA]</scope>
</reference>
<sequence>MLFFFVSQKNKTTNDHGLPCKLVIHSFTCLIGCRFTLVKTKAANKNKRIEPTQKAKMDENEKKGGYIAPQANGKSRGYVYTIMFRQQKYMNISLYLNNLKKGMYEKFDPMVDMVFAKEYCSALQTECVGIAHNKDSGYQFYSNVSYPLTENAGWTYYLKYDTQTPWSEIFNSLEEKGLDYNRMETDLIIDDRRYVLFSNDCSIRGFLLETKPETKVEKPHSAKSWTKGYMGYSMNFGRINNQLFSFEAMIQYCVFYNRTLIIPWPRHDNHVMGFESGMWDLRFLSLKVDFVLEHQLPQHLKGYHNIAKDDPCRVHKLIGSNILPRILHQCEMIYLSEGEFGIFKFFFFFFSKQ</sequence>
<evidence type="ECO:0000313" key="1">
    <source>
        <dbReference type="EMBL" id="ETO28533.1"/>
    </source>
</evidence>
<proteinExistence type="predicted"/>
<organism evidence="1 2">
    <name type="scientific">Reticulomyxa filosa</name>
    <dbReference type="NCBI Taxonomy" id="46433"/>
    <lineage>
        <taxon>Eukaryota</taxon>
        <taxon>Sar</taxon>
        <taxon>Rhizaria</taxon>
        <taxon>Retaria</taxon>
        <taxon>Foraminifera</taxon>
        <taxon>Monothalamids</taxon>
        <taxon>Reticulomyxidae</taxon>
        <taxon>Reticulomyxa</taxon>
    </lineage>
</organism>
<gene>
    <name evidence="1" type="ORF">RFI_08600</name>
</gene>
<comment type="caution">
    <text evidence="1">The sequence shown here is derived from an EMBL/GenBank/DDBJ whole genome shotgun (WGS) entry which is preliminary data.</text>
</comment>
<protein>
    <submittedName>
        <fullName evidence="1">Uncharacterized protein</fullName>
    </submittedName>
</protein>
<dbReference type="EMBL" id="ASPP01006616">
    <property type="protein sequence ID" value="ETO28533.1"/>
    <property type="molecule type" value="Genomic_DNA"/>
</dbReference>
<name>X6NRH1_RETFI</name>
<evidence type="ECO:0000313" key="2">
    <source>
        <dbReference type="Proteomes" id="UP000023152"/>
    </source>
</evidence>
<dbReference type="AlphaFoldDB" id="X6NRH1"/>
<accession>X6NRH1</accession>
<keyword evidence="2" id="KW-1185">Reference proteome</keyword>
<dbReference type="Proteomes" id="UP000023152">
    <property type="component" value="Unassembled WGS sequence"/>
</dbReference>